<dbReference type="EMBL" id="JAHLQL010000001">
    <property type="protein sequence ID" value="MBU5590893.1"/>
    <property type="molecule type" value="Genomic_DNA"/>
</dbReference>
<keyword evidence="1" id="KW-1133">Transmembrane helix</keyword>
<feature type="transmembrane region" description="Helical" evidence="1">
    <location>
        <begin position="63"/>
        <end position="84"/>
    </location>
</feature>
<keyword evidence="1" id="KW-0812">Transmembrane</keyword>
<dbReference type="InterPro" id="IPR005325">
    <property type="entry name" value="DUF308_memb"/>
</dbReference>
<feature type="transmembrane region" description="Helical" evidence="1">
    <location>
        <begin position="7"/>
        <end position="24"/>
    </location>
</feature>
<proteinExistence type="predicted"/>
<feature type="transmembrane region" description="Helical" evidence="1">
    <location>
        <begin position="120"/>
        <end position="140"/>
    </location>
</feature>
<name>A0ABS6EXE1_9CLOT</name>
<protein>
    <submittedName>
        <fullName evidence="2">DUF308 domain-containing protein</fullName>
    </submittedName>
</protein>
<dbReference type="RefSeq" id="WP_032121807.1">
    <property type="nucleotide sequence ID" value="NZ_JAHLQL010000001.1"/>
</dbReference>
<sequence length="203" mass="23122">MRDSKMLSILQGMLFIFVGIISLVHPLESLTILSLFFQLLLVALGVIKLIKALINKNNFEASYLFYLKLFEGLIFIIIAAVFYFNENLSILSFSIILGLWCTYNALVSLIGSFKGRKVTYWYIALILSLAAFSFGLMMTFKPYVTFISLAVLIALYFLCAGIEILFSTVYIERNMKEPIILDSTDIEIIEPSKSMEPKKEDFK</sequence>
<accession>A0ABS6EXE1</accession>
<keyword evidence="3" id="KW-1185">Reference proteome</keyword>
<evidence type="ECO:0000313" key="2">
    <source>
        <dbReference type="EMBL" id="MBU5590893.1"/>
    </source>
</evidence>
<dbReference type="InterPro" id="IPR052712">
    <property type="entry name" value="Acid_resist_chaperone_HdeD"/>
</dbReference>
<keyword evidence="1" id="KW-0472">Membrane</keyword>
<dbReference type="PANTHER" id="PTHR34989">
    <property type="entry name" value="PROTEIN HDED"/>
    <property type="match status" value="1"/>
</dbReference>
<evidence type="ECO:0000313" key="3">
    <source>
        <dbReference type="Proteomes" id="UP000736583"/>
    </source>
</evidence>
<feature type="transmembrane region" description="Helical" evidence="1">
    <location>
        <begin position="90"/>
        <end position="113"/>
    </location>
</feature>
<feature type="transmembrane region" description="Helical" evidence="1">
    <location>
        <begin position="30"/>
        <end position="51"/>
    </location>
</feature>
<evidence type="ECO:0000256" key="1">
    <source>
        <dbReference type="SAM" id="Phobius"/>
    </source>
</evidence>
<reference evidence="2 3" key="1">
    <citation type="submission" date="2021-06" db="EMBL/GenBank/DDBJ databases">
        <authorList>
            <person name="Sun Q."/>
            <person name="Li D."/>
        </authorList>
    </citation>
    <scope>NUCLEOTIDE SEQUENCE [LARGE SCALE GENOMIC DNA]</scope>
    <source>
        <strain evidence="2 3">MSJ-4</strain>
    </source>
</reference>
<dbReference type="Pfam" id="PF03729">
    <property type="entry name" value="DUF308"/>
    <property type="match status" value="1"/>
</dbReference>
<feature type="transmembrane region" description="Helical" evidence="1">
    <location>
        <begin position="146"/>
        <end position="171"/>
    </location>
</feature>
<gene>
    <name evidence="2" type="ORF">KQI89_03875</name>
</gene>
<dbReference type="PANTHER" id="PTHR34989:SF1">
    <property type="entry name" value="PROTEIN HDED"/>
    <property type="match status" value="1"/>
</dbReference>
<comment type="caution">
    <text evidence="2">The sequence shown here is derived from an EMBL/GenBank/DDBJ whole genome shotgun (WGS) entry which is preliminary data.</text>
</comment>
<organism evidence="2 3">
    <name type="scientific">Clostridium simiarum</name>
    <dbReference type="NCBI Taxonomy" id="2841506"/>
    <lineage>
        <taxon>Bacteria</taxon>
        <taxon>Bacillati</taxon>
        <taxon>Bacillota</taxon>
        <taxon>Clostridia</taxon>
        <taxon>Eubacteriales</taxon>
        <taxon>Clostridiaceae</taxon>
        <taxon>Clostridium</taxon>
    </lineage>
</organism>
<dbReference type="Proteomes" id="UP000736583">
    <property type="component" value="Unassembled WGS sequence"/>
</dbReference>